<reference evidence="3" key="1">
    <citation type="journal article" date="2020" name="bioRxiv">
        <title>Chromosome-level reference genome of the European wasp spider Argiope bruennichi: a resource for studies on range expansion and evolutionary adaptation.</title>
        <authorList>
            <person name="Sheffer M.M."/>
            <person name="Hoppe A."/>
            <person name="Krehenwinkel H."/>
            <person name="Uhl G."/>
            <person name="Kuss A.W."/>
            <person name="Jensen L."/>
            <person name="Jensen C."/>
            <person name="Gillespie R.G."/>
            <person name="Hoff K.J."/>
            <person name="Prost S."/>
        </authorList>
    </citation>
    <scope>NUCLEOTIDE SEQUENCE</scope>
</reference>
<comment type="caution">
    <text evidence="3">The sequence shown here is derived from an EMBL/GenBank/DDBJ whole genome shotgun (WGS) entry which is preliminary data.</text>
</comment>
<keyword evidence="2" id="KW-0812">Transmembrane</keyword>
<evidence type="ECO:0000313" key="4">
    <source>
        <dbReference type="Proteomes" id="UP000807504"/>
    </source>
</evidence>
<dbReference type="EMBL" id="JABXBU010000002">
    <property type="protein sequence ID" value="KAF8794162.1"/>
    <property type="molecule type" value="Genomic_DNA"/>
</dbReference>
<proteinExistence type="predicted"/>
<keyword evidence="4" id="KW-1185">Reference proteome</keyword>
<feature type="region of interest" description="Disordered" evidence="1">
    <location>
        <begin position="90"/>
        <end position="125"/>
    </location>
</feature>
<organism evidence="3 4">
    <name type="scientific">Argiope bruennichi</name>
    <name type="common">Wasp spider</name>
    <name type="synonym">Aranea bruennichi</name>
    <dbReference type="NCBI Taxonomy" id="94029"/>
    <lineage>
        <taxon>Eukaryota</taxon>
        <taxon>Metazoa</taxon>
        <taxon>Ecdysozoa</taxon>
        <taxon>Arthropoda</taxon>
        <taxon>Chelicerata</taxon>
        <taxon>Arachnida</taxon>
        <taxon>Araneae</taxon>
        <taxon>Araneomorphae</taxon>
        <taxon>Entelegynae</taxon>
        <taxon>Araneoidea</taxon>
        <taxon>Araneidae</taxon>
        <taxon>Argiope</taxon>
    </lineage>
</organism>
<accession>A0A8T0FU21</accession>
<sequence>MMPLRDFLLVRDASSSTQRAPRQNSTLVSTYTVKLLAISGITFLLVAVVYLIFGITGTGMYLFFSIFLVLETVAIILSLKPVLLNKLHSSSTIPDRGQPSSHSSIPSSAESKTPTRSMSEPTLLH</sequence>
<keyword evidence="2" id="KW-1133">Transmembrane helix</keyword>
<dbReference type="Proteomes" id="UP000807504">
    <property type="component" value="Unassembled WGS sequence"/>
</dbReference>
<feature type="compositionally biased region" description="Polar residues" evidence="1">
    <location>
        <begin position="112"/>
        <end position="125"/>
    </location>
</feature>
<evidence type="ECO:0000256" key="2">
    <source>
        <dbReference type="SAM" id="Phobius"/>
    </source>
</evidence>
<feature type="compositionally biased region" description="Low complexity" evidence="1">
    <location>
        <begin position="100"/>
        <end position="111"/>
    </location>
</feature>
<evidence type="ECO:0000313" key="3">
    <source>
        <dbReference type="EMBL" id="KAF8794162.1"/>
    </source>
</evidence>
<reference evidence="3" key="2">
    <citation type="submission" date="2020-06" db="EMBL/GenBank/DDBJ databases">
        <authorList>
            <person name="Sheffer M."/>
        </authorList>
    </citation>
    <scope>NUCLEOTIDE SEQUENCE</scope>
</reference>
<protein>
    <submittedName>
        <fullName evidence="3">Uncharacterized protein</fullName>
    </submittedName>
</protein>
<evidence type="ECO:0000256" key="1">
    <source>
        <dbReference type="SAM" id="MobiDB-lite"/>
    </source>
</evidence>
<keyword evidence="2" id="KW-0472">Membrane</keyword>
<name>A0A8T0FU21_ARGBR</name>
<dbReference type="AlphaFoldDB" id="A0A8T0FU21"/>
<feature type="transmembrane region" description="Helical" evidence="2">
    <location>
        <begin position="31"/>
        <end position="53"/>
    </location>
</feature>
<feature type="transmembrane region" description="Helical" evidence="2">
    <location>
        <begin position="59"/>
        <end position="79"/>
    </location>
</feature>
<gene>
    <name evidence="3" type="ORF">HNY73_002169</name>
</gene>